<evidence type="ECO:0000256" key="1">
    <source>
        <dbReference type="SAM" id="Coils"/>
    </source>
</evidence>
<dbReference type="EMBL" id="ML976699">
    <property type="protein sequence ID" value="KAF1970698.1"/>
    <property type="molecule type" value="Genomic_DNA"/>
</dbReference>
<feature type="region of interest" description="Disordered" evidence="2">
    <location>
        <begin position="765"/>
        <end position="837"/>
    </location>
</feature>
<gene>
    <name evidence="3" type="ORF">BU23DRAFT_600807</name>
</gene>
<evidence type="ECO:0000313" key="3">
    <source>
        <dbReference type="EMBL" id="KAF1970698.1"/>
    </source>
</evidence>
<accession>A0A6A5V1D7</accession>
<reference evidence="3" key="1">
    <citation type="journal article" date="2020" name="Stud. Mycol.">
        <title>101 Dothideomycetes genomes: a test case for predicting lifestyles and emergence of pathogens.</title>
        <authorList>
            <person name="Haridas S."/>
            <person name="Albert R."/>
            <person name="Binder M."/>
            <person name="Bloem J."/>
            <person name="Labutti K."/>
            <person name="Salamov A."/>
            <person name="Andreopoulos B."/>
            <person name="Baker S."/>
            <person name="Barry K."/>
            <person name="Bills G."/>
            <person name="Bluhm B."/>
            <person name="Cannon C."/>
            <person name="Castanera R."/>
            <person name="Culley D."/>
            <person name="Daum C."/>
            <person name="Ezra D."/>
            <person name="Gonzalez J."/>
            <person name="Henrissat B."/>
            <person name="Kuo A."/>
            <person name="Liang C."/>
            <person name="Lipzen A."/>
            <person name="Lutzoni F."/>
            <person name="Magnuson J."/>
            <person name="Mondo S."/>
            <person name="Nolan M."/>
            <person name="Ohm R."/>
            <person name="Pangilinan J."/>
            <person name="Park H.-J."/>
            <person name="Ramirez L."/>
            <person name="Alfaro M."/>
            <person name="Sun H."/>
            <person name="Tritt A."/>
            <person name="Yoshinaga Y."/>
            <person name="Zwiers L.-H."/>
            <person name="Turgeon B."/>
            <person name="Goodwin S."/>
            <person name="Spatafora J."/>
            <person name="Crous P."/>
            <person name="Grigoriev I."/>
        </authorList>
    </citation>
    <scope>NUCLEOTIDE SEQUENCE</scope>
    <source>
        <strain evidence="3">CBS 107.79</strain>
    </source>
</reference>
<organism evidence="3 4">
    <name type="scientific">Bimuria novae-zelandiae CBS 107.79</name>
    <dbReference type="NCBI Taxonomy" id="1447943"/>
    <lineage>
        <taxon>Eukaryota</taxon>
        <taxon>Fungi</taxon>
        <taxon>Dikarya</taxon>
        <taxon>Ascomycota</taxon>
        <taxon>Pezizomycotina</taxon>
        <taxon>Dothideomycetes</taxon>
        <taxon>Pleosporomycetidae</taxon>
        <taxon>Pleosporales</taxon>
        <taxon>Massarineae</taxon>
        <taxon>Didymosphaeriaceae</taxon>
        <taxon>Bimuria</taxon>
    </lineage>
</organism>
<protein>
    <submittedName>
        <fullName evidence="3">Uncharacterized protein</fullName>
    </submittedName>
</protein>
<feature type="compositionally biased region" description="Polar residues" evidence="2">
    <location>
        <begin position="765"/>
        <end position="784"/>
    </location>
</feature>
<name>A0A6A5V1D7_9PLEO</name>
<feature type="compositionally biased region" description="Polar residues" evidence="2">
    <location>
        <begin position="704"/>
        <end position="719"/>
    </location>
</feature>
<proteinExistence type="predicted"/>
<evidence type="ECO:0000313" key="4">
    <source>
        <dbReference type="Proteomes" id="UP000800036"/>
    </source>
</evidence>
<evidence type="ECO:0000256" key="2">
    <source>
        <dbReference type="SAM" id="MobiDB-lite"/>
    </source>
</evidence>
<feature type="region of interest" description="Disordered" evidence="2">
    <location>
        <begin position="704"/>
        <end position="730"/>
    </location>
</feature>
<keyword evidence="4" id="KW-1185">Reference proteome</keyword>
<feature type="compositionally biased region" description="Polar residues" evidence="2">
    <location>
        <begin position="823"/>
        <end position="834"/>
    </location>
</feature>
<feature type="coiled-coil region" evidence="1">
    <location>
        <begin position="539"/>
        <end position="591"/>
    </location>
</feature>
<sequence length="921" mass="105103">MAASPTESSAFAATFLQYRDLFQANGKADRLQASIVEAHSVLLEAYKTGAKQLDQLLVVKLFPEMHRLQNHANPEVGTRAREYWDEWCAAFEREALPAIYRYTSSDKESGDVEDLTQQLGKVIERDQWVSEAFEKMMQTGLHFESLRDVPISQTIRSPQSGEAPSDPTSTPKFFALPTKDRPMLPAKMTLKEAGTQEKSALGHASWTKLATEIQAFELPDIQEIHDVAPLSAEKEQKMRDGAAYIMAMIEKVVEYLDDLLRPGISLPKMRLRCEEFKSNIVVHLFGAVFSASEVPSSSDLVSILYAVDDTSQEVLKDLILNNVLLNIYRLNAHEDQKRWSRGLELWKGWGETLGRIISELYRTGDDTFIETPYRIRLISNQRKEDEIEGRKDSKLWSHRTRLLDCLARLLHDRFDILLSRSAEDLRKYGLQPRTSYTNAEKQENDVQIKLTQFWNLADSLKLPPEEYWLEPEAYKRLKKLTSNSPHRVELGARLRPHDDLFKNYASRSSRKFSMGQHQAHNCTQKAGNQTYIRGLSLINAQLGSKSQQLAQEKAKLELELSKLEKEKAAEIAKLRKQIQKQERSLKEEKVSDETHKNKISELQASLSTAIDKEKAQAALLAQATSEKEKLRAGIVKLKTAMKVMGSELSRYKEEAAERDMYKDARDQMMIERDEEIQEHRKTRIELSDTKADLQEAQATIQELKNTPTNKKQPIPQATQAFPHEKEIEPRNARAETHRLCNIDVDMKRMQAENAALCKQLDDQATASQGTSRHQETPTVSTSADTLAPEDTPAAPSEPEHPDTSRLFTSEIPRKVPCPDPSIMKTTSSAPSPLKTSLRSARVSRRLRTFRTALWNRRGRIKGRVRRRKAMERDDREFVLRARWSCGCIMEFVRELSALELSWLAKRAKMVGYSTLMALINA</sequence>
<dbReference type="Proteomes" id="UP000800036">
    <property type="component" value="Unassembled WGS sequence"/>
</dbReference>
<dbReference type="OrthoDB" id="10667881at2759"/>
<keyword evidence="1" id="KW-0175">Coiled coil</keyword>
<dbReference type="AlphaFoldDB" id="A0A6A5V1D7"/>